<protein>
    <recommendedName>
        <fullName evidence="3">Isopenicillin N synthase-like Fe(2+) 2OG dioxygenase domain-containing protein</fullName>
    </recommendedName>
</protein>
<accession>V4UTM4</accession>
<dbReference type="AlphaFoldDB" id="V4UTM4"/>
<evidence type="ECO:0000313" key="1">
    <source>
        <dbReference type="EMBL" id="ESR65931.1"/>
    </source>
</evidence>
<gene>
    <name evidence="1" type="ORF">CICLE_v100105991mg</name>
</gene>
<reference evidence="1 2" key="1">
    <citation type="submission" date="2013-10" db="EMBL/GenBank/DDBJ databases">
        <authorList>
            <consortium name="International Citrus Genome Consortium"/>
            <person name="Jenkins J."/>
            <person name="Schmutz J."/>
            <person name="Prochnik S."/>
            <person name="Rokhsar D."/>
            <person name="Gmitter F."/>
            <person name="Ollitrault P."/>
            <person name="Machado M."/>
            <person name="Talon M."/>
            <person name="Wincker P."/>
            <person name="Jaillon O."/>
            <person name="Morgante M."/>
        </authorList>
    </citation>
    <scope>NUCLEOTIDE SEQUENCE</scope>
    <source>
        <strain evidence="2">cv. Clemenules</strain>
    </source>
</reference>
<evidence type="ECO:0008006" key="3">
    <source>
        <dbReference type="Google" id="ProtNLM"/>
    </source>
</evidence>
<feature type="non-terminal residue" evidence="1">
    <location>
        <position position="38"/>
    </location>
</feature>
<feature type="non-terminal residue" evidence="1">
    <location>
        <position position="1"/>
    </location>
</feature>
<dbReference type="EMBL" id="KI535697">
    <property type="protein sequence ID" value="ESR65931.1"/>
    <property type="molecule type" value="Genomic_DNA"/>
</dbReference>
<dbReference type="SUPFAM" id="SSF51197">
    <property type="entry name" value="Clavaminate synthase-like"/>
    <property type="match status" value="1"/>
</dbReference>
<dbReference type="Gramene" id="ESR65931">
    <property type="protein sequence ID" value="ESR65931"/>
    <property type="gene ID" value="CICLE_v100105991mg"/>
</dbReference>
<proteinExistence type="predicted"/>
<dbReference type="InParanoid" id="V4UTM4"/>
<sequence length="38" mass="4413">NGTYRDIEHRVTVNLMKERLSFTTFYNLKLDGELGLAP</sequence>
<dbReference type="KEGG" id="cic:CICLE_v100105991m"/>
<name>V4UTM4_CITCL</name>
<dbReference type="Proteomes" id="UP000030687">
    <property type="component" value="Unassembled WGS sequence"/>
</dbReference>
<evidence type="ECO:0000313" key="2">
    <source>
        <dbReference type="Proteomes" id="UP000030687"/>
    </source>
</evidence>
<organism evidence="1 2">
    <name type="scientific">Citrus clementina</name>
    <name type="common">Clementine</name>
    <name type="synonym">Citrus deliciosa x Citrus sinensis</name>
    <dbReference type="NCBI Taxonomy" id="85681"/>
    <lineage>
        <taxon>Eukaryota</taxon>
        <taxon>Viridiplantae</taxon>
        <taxon>Streptophyta</taxon>
        <taxon>Embryophyta</taxon>
        <taxon>Tracheophyta</taxon>
        <taxon>Spermatophyta</taxon>
        <taxon>Magnoliopsida</taxon>
        <taxon>eudicotyledons</taxon>
        <taxon>Gunneridae</taxon>
        <taxon>Pentapetalae</taxon>
        <taxon>rosids</taxon>
        <taxon>malvids</taxon>
        <taxon>Sapindales</taxon>
        <taxon>Rutaceae</taxon>
        <taxon>Aurantioideae</taxon>
        <taxon>Citrus</taxon>
    </lineage>
</organism>
<keyword evidence="2" id="KW-1185">Reference proteome</keyword>